<dbReference type="PROSITE" id="PS50088">
    <property type="entry name" value="ANK_REPEAT"/>
    <property type="match status" value="1"/>
</dbReference>
<comment type="caution">
    <text evidence="6">The sequence shown here is derived from an EMBL/GenBank/DDBJ whole genome shotgun (WGS) entry which is preliminary data.</text>
</comment>
<keyword evidence="2 3" id="KW-0040">ANK repeat</keyword>
<organism evidence="6 7">
    <name type="scientific">Pelagomonas calceolata</name>
    <dbReference type="NCBI Taxonomy" id="35677"/>
    <lineage>
        <taxon>Eukaryota</taxon>
        <taxon>Sar</taxon>
        <taxon>Stramenopiles</taxon>
        <taxon>Ochrophyta</taxon>
        <taxon>Pelagophyceae</taxon>
        <taxon>Pelagomonadales</taxon>
        <taxon>Pelagomonadaceae</taxon>
        <taxon>Pelagomonas</taxon>
    </lineage>
</organism>
<keyword evidence="1" id="KW-0677">Repeat</keyword>
<dbReference type="OrthoDB" id="194358at2759"/>
<dbReference type="Pfam" id="PF12796">
    <property type="entry name" value="Ank_2"/>
    <property type="match status" value="1"/>
</dbReference>
<evidence type="ECO:0000256" key="1">
    <source>
        <dbReference type="ARBA" id="ARBA00022737"/>
    </source>
</evidence>
<dbReference type="Gene3D" id="1.25.40.20">
    <property type="entry name" value="Ankyrin repeat-containing domain"/>
    <property type="match status" value="2"/>
</dbReference>
<dbReference type="EMBL" id="CAKKNE010000001">
    <property type="protein sequence ID" value="CAH0365731.1"/>
    <property type="molecule type" value="Genomic_DNA"/>
</dbReference>
<evidence type="ECO:0000256" key="3">
    <source>
        <dbReference type="PROSITE-ProRule" id="PRU00023"/>
    </source>
</evidence>
<name>A0A8J2SDZ7_9STRA</name>
<dbReference type="Proteomes" id="UP000789595">
    <property type="component" value="Unassembled WGS sequence"/>
</dbReference>
<keyword evidence="4" id="KW-0175">Coiled coil</keyword>
<dbReference type="GO" id="GO:0071356">
    <property type="term" value="P:cellular response to tumor necrosis factor"/>
    <property type="evidence" value="ECO:0007669"/>
    <property type="project" value="TreeGrafter"/>
</dbReference>
<dbReference type="GO" id="GO:0005829">
    <property type="term" value="C:cytosol"/>
    <property type="evidence" value="ECO:0007669"/>
    <property type="project" value="TreeGrafter"/>
</dbReference>
<feature type="region of interest" description="Disordered" evidence="5">
    <location>
        <begin position="248"/>
        <end position="268"/>
    </location>
</feature>
<gene>
    <name evidence="6" type="ORF">PECAL_1P21840</name>
</gene>
<feature type="coiled-coil region" evidence="4">
    <location>
        <begin position="184"/>
        <end position="241"/>
    </location>
</feature>
<evidence type="ECO:0000313" key="6">
    <source>
        <dbReference type="EMBL" id="CAH0365731.1"/>
    </source>
</evidence>
<reference evidence="6" key="1">
    <citation type="submission" date="2021-11" db="EMBL/GenBank/DDBJ databases">
        <authorList>
            <consortium name="Genoscope - CEA"/>
            <person name="William W."/>
        </authorList>
    </citation>
    <scope>NUCLEOTIDE SEQUENCE</scope>
</reference>
<proteinExistence type="predicted"/>
<evidence type="ECO:0000256" key="4">
    <source>
        <dbReference type="SAM" id="Coils"/>
    </source>
</evidence>
<dbReference type="AlphaFoldDB" id="A0A8J2SDZ7"/>
<dbReference type="InterPro" id="IPR036770">
    <property type="entry name" value="Ankyrin_rpt-contain_sf"/>
</dbReference>
<sequence>MPPKRRTKRDAGLLAGSDRTDAHFAATAGRSDLLEEAMAQNIDLSHADKDGMTALHCACARSARGCVRLLLGVLNDEKRSHALRVDEAWVDARDKQGRTALHHAAVRGDPSIVEMLVAAGADPASTSKANKTPADLAGSSGAFAALAAATRAVDRRERFEGAALRSHVARAKAPGGVFALLEAARREEAELAAETAMLDSLHREAEERVLLQRQLNMEAAMEKKQMERRETRRRLRAERKAAAEKLLSDKLDAGITAGQPPALESADE</sequence>
<evidence type="ECO:0000256" key="5">
    <source>
        <dbReference type="SAM" id="MobiDB-lite"/>
    </source>
</evidence>
<dbReference type="PANTHER" id="PTHR46680:SF3">
    <property type="entry name" value="NF-KAPPA-B INHIBITOR CACTUS"/>
    <property type="match status" value="1"/>
</dbReference>
<protein>
    <submittedName>
        <fullName evidence="6">Uncharacterized protein</fullName>
    </submittedName>
</protein>
<dbReference type="PANTHER" id="PTHR46680">
    <property type="entry name" value="NF-KAPPA-B INHIBITOR ALPHA"/>
    <property type="match status" value="1"/>
</dbReference>
<evidence type="ECO:0000256" key="2">
    <source>
        <dbReference type="ARBA" id="ARBA00023043"/>
    </source>
</evidence>
<dbReference type="InterPro" id="IPR051070">
    <property type="entry name" value="NF-kappa-B_inhibitor"/>
</dbReference>
<dbReference type="InterPro" id="IPR002110">
    <property type="entry name" value="Ankyrin_rpt"/>
</dbReference>
<accession>A0A8J2SDZ7</accession>
<feature type="repeat" description="ANK" evidence="3">
    <location>
        <begin position="96"/>
        <end position="128"/>
    </location>
</feature>
<dbReference type="SMART" id="SM00248">
    <property type="entry name" value="ANK"/>
    <property type="match status" value="3"/>
</dbReference>
<keyword evidence="7" id="KW-1185">Reference proteome</keyword>
<dbReference type="PROSITE" id="PS50297">
    <property type="entry name" value="ANK_REP_REGION"/>
    <property type="match status" value="1"/>
</dbReference>
<dbReference type="SUPFAM" id="SSF48403">
    <property type="entry name" value="Ankyrin repeat"/>
    <property type="match status" value="1"/>
</dbReference>
<evidence type="ECO:0000313" key="7">
    <source>
        <dbReference type="Proteomes" id="UP000789595"/>
    </source>
</evidence>
<dbReference type="GO" id="GO:0051059">
    <property type="term" value="F:NF-kappaB binding"/>
    <property type="evidence" value="ECO:0007669"/>
    <property type="project" value="TreeGrafter"/>
</dbReference>